<evidence type="ECO:0000256" key="1">
    <source>
        <dbReference type="SAM" id="MobiDB-lite"/>
    </source>
</evidence>
<keyword evidence="3" id="KW-1185">Reference proteome</keyword>
<proteinExistence type="predicted"/>
<evidence type="ECO:0000313" key="3">
    <source>
        <dbReference type="Proteomes" id="UP000199184"/>
    </source>
</evidence>
<dbReference type="AlphaFoldDB" id="A0A1C3XPT4"/>
<evidence type="ECO:0000313" key="2">
    <source>
        <dbReference type="EMBL" id="SCB54066.1"/>
    </source>
</evidence>
<accession>A0A1C3XPT4</accession>
<dbReference type="Proteomes" id="UP000199184">
    <property type="component" value="Unassembled WGS sequence"/>
</dbReference>
<dbReference type="RefSeq" id="WP_165637743.1">
    <property type="nucleotide sequence ID" value="NZ_FMAI01000023.1"/>
</dbReference>
<feature type="region of interest" description="Disordered" evidence="1">
    <location>
        <begin position="23"/>
        <end position="56"/>
    </location>
</feature>
<name>A0A1C3XPT4_9BRAD</name>
<reference evidence="3" key="1">
    <citation type="submission" date="2016-08" db="EMBL/GenBank/DDBJ databases">
        <authorList>
            <person name="Varghese N."/>
            <person name="Submissions Spin"/>
        </authorList>
    </citation>
    <scope>NUCLEOTIDE SEQUENCE [LARGE SCALE GENOMIC DNA]</scope>
    <source>
        <strain evidence="3">ERR11</strain>
    </source>
</reference>
<dbReference type="EMBL" id="FMAI01000023">
    <property type="protein sequence ID" value="SCB54066.1"/>
    <property type="molecule type" value="Genomic_DNA"/>
</dbReference>
<sequence>MSVYRPLPADHEQAEHMRQLMREARELLNQPPPDTFLGRKTTGAPPKQQESDADTG</sequence>
<organism evidence="2 3">
    <name type="scientific">Bradyrhizobium shewense</name>
    <dbReference type="NCBI Taxonomy" id="1761772"/>
    <lineage>
        <taxon>Bacteria</taxon>
        <taxon>Pseudomonadati</taxon>
        <taxon>Pseudomonadota</taxon>
        <taxon>Alphaproteobacteria</taxon>
        <taxon>Hyphomicrobiales</taxon>
        <taxon>Nitrobacteraceae</taxon>
        <taxon>Bradyrhizobium</taxon>
    </lineage>
</organism>
<protein>
    <submittedName>
        <fullName evidence="2">Uncharacterized protein</fullName>
    </submittedName>
</protein>
<gene>
    <name evidence="2" type="ORF">GA0061098_102321</name>
</gene>